<proteinExistence type="inferred from homology"/>
<dbReference type="Gene3D" id="3.40.190.10">
    <property type="entry name" value="Periplasmic binding protein-like II"/>
    <property type="match status" value="1"/>
</dbReference>
<evidence type="ECO:0000313" key="5">
    <source>
        <dbReference type="EMBL" id="GAA4613138.1"/>
    </source>
</evidence>
<evidence type="ECO:0000256" key="2">
    <source>
        <dbReference type="ARBA" id="ARBA00022448"/>
    </source>
</evidence>
<keyword evidence="2" id="KW-0813">Transport</keyword>
<evidence type="ECO:0000313" key="6">
    <source>
        <dbReference type="Proteomes" id="UP001500212"/>
    </source>
</evidence>
<dbReference type="SUPFAM" id="SSF53850">
    <property type="entry name" value="Periplasmic binding protein-like II"/>
    <property type="match status" value="1"/>
</dbReference>
<dbReference type="EMBL" id="BAABHJ010000022">
    <property type="protein sequence ID" value="GAA4613138.1"/>
    <property type="molecule type" value="Genomic_DNA"/>
</dbReference>
<reference evidence="6" key="1">
    <citation type="journal article" date="2019" name="Int. J. Syst. Evol. Microbiol.">
        <title>The Global Catalogue of Microorganisms (GCM) 10K type strain sequencing project: providing services to taxonomists for standard genome sequencing and annotation.</title>
        <authorList>
            <consortium name="The Broad Institute Genomics Platform"/>
            <consortium name="The Broad Institute Genome Sequencing Center for Infectious Disease"/>
            <person name="Wu L."/>
            <person name="Ma J."/>
        </authorList>
    </citation>
    <scope>NUCLEOTIDE SEQUENCE [LARGE SCALE GENOMIC DNA]</scope>
    <source>
        <strain evidence="6">JCM 17938</strain>
    </source>
</reference>
<evidence type="ECO:0000256" key="4">
    <source>
        <dbReference type="SAM" id="SignalP"/>
    </source>
</evidence>
<sequence length="424" mass="44582">MDLRRKLTVFAALAALGTAAACGGSGSSGGSGDGTVTVSFWNGFTGGDRPGVEHLVAEFNKSHPKIHVNMQIMPWDVFYQKLLPAYGAGKGPDITAMSGNQLAEYASKRVFQPLDDVFSSGLIDKSKIVPGALQAGQYAAKQYGLPANFTPLLLYYNKKLFKQAGIAGPPANWNEWTADLKKLTKGKGPGGAPAQYGLTMGTHDSIEGIPILLAGQGGGVIGADGKTVTLDGPQSVQAMTYWTNLVRTDHVMPVGTSGADADKLMQAGTAAMEINGPWLTSSLDQAKIDYGVAMVPGGPAAQTTIDDSVQFSMGSRVKGAAKKAAEEFIAFWNSRDSQIYFADTTGFPPTRTDIGAADLKNPNVAVFAKYAPKAVPLMPGQIKFPQMQSEVIDPTFEKILNGKGDPATLLKQGAAQLRSMVSGS</sequence>
<dbReference type="PANTHER" id="PTHR30061">
    <property type="entry name" value="MALTOSE-BINDING PERIPLASMIC PROTEIN"/>
    <property type="match status" value="1"/>
</dbReference>
<gene>
    <name evidence="5" type="ORF">GCM10023195_56710</name>
</gene>
<comment type="caution">
    <text evidence="5">The sequence shown here is derived from an EMBL/GenBank/DDBJ whole genome shotgun (WGS) entry which is preliminary data.</text>
</comment>
<dbReference type="PROSITE" id="PS51257">
    <property type="entry name" value="PROKAR_LIPOPROTEIN"/>
    <property type="match status" value="1"/>
</dbReference>
<dbReference type="Pfam" id="PF01547">
    <property type="entry name" value="SBP_bac_1"/>
    <property type="match status" value="1"/>
</dbReference>
<feature type="signal peptide" evidence="4">
    <location>
        <begin position="1"/>
        <end position="21"/>
    </location>
</feature>
<keyword evidence="3 4" id="KW-0732">Signal</keyword>
<keyword evidence="6" id="KW-1185">Reference proteome</keyword>
<evidence type="ECO:0000256" key="1">
    <source>
        <dbReference type="ARBA" id="ARBA00008520"/>
    </source>
</evidence>
<organism evidence="5 6">
    <name type="scientific">Actinoallomurus liliacearum</name>
    <dbReference type="NCBI Taxonomy" id="1080073"/>
    <lineage>
        <taxon>Bacteria</taxon>
        <taxon>Bacillati</taxon>
        <taxon>Actinomycetota</taxon>
        <taxon>Actinomycetes</taxon>
        <taxon>Streptosporangiales</taxon>
        <taxon>Thermomonosporaceae</taxon>
        <taxon>Actinoallomurus</taxon>
    </lineage>
</organism>
<dbReference type="Proteomes" id="UP001500212">
    <property type="component" value="Unassembled WGS sequence"/>
</dbReference>
<protein>
    <submittedName>
        <fullName evidence="5">ABC transporter substrate-binding protein</fullName>
    </submittedName>
</protein>
<comment type="similarity">
    <text evidence="1">Belongs to the bacterial solute-binding protein 1 family.</text>
</comment>
<dbReference type="PANTHER" id="PTHR30061:SF50">
    <property type="entry name" value="MALTOSE_MALTODEXTRIN-BINDING PERIPLASMIC PROTEIN"/>
    <property type="match status" value="1"/>
</dbReference>
<name>A0ABP8TSL5_9ACTN</name>
<evidence type="ECO:0000256" key="3">
    <source>
        <dbReference type="ARBA" id="ARBA00022729"/>
    </source>
</evidence>
<accession>A0ABP8TSL5</accession>
<dbReference type="InterPro" id="IPR006059">
    <property type="entry name" value="SBP"/>
</dbReference>
<dbReference type="RefSeq" id="WP_345360964.1">
    <property type="nucleotide sequence ID" value="NZ_BAABHJ010000022.1"/>
</dbReference>
<feature type="chain" id="PRO_5047084348" evidence="4">
    <location>
        <begin position="22"/>
        <end position="424"/>
    </location>
</feature>
<dbReference type="CDD" id="cd14748">
    <property type="entry name" value="PBP2_UgpB"/>
    <property type="match status" value="1"/>
</dbReference>